<evidence type="ECO:0000313" key="5">
    <source>
        <dbReference type="EMBL" id="GIY38512.1"/>
    </source>
</evidence>
<dbReference type="GO" id="GO:0043240">
    <property type="term" value="C:Fanconi anaemia nuclear complex"/>
    <property type="evidence" value="ECO:0007669"/>
    <property type="project" value="InterPro"/>
</dbReference>
<dbReference type="InterPro" id="IPR026985">
    <property type="entry name" value="FAAP24"/>
</dbReference>
<dbReference type="GO" id="GO:0003682">
    <property type="term" value="F:chromatin binding"/>
    <property type="evidence" value="ECO:0007669"/>
    <property type="project" value="TreeGrafter"/>
</dbReference>
<organism evidence="5 6">
    <name type="scientific">Caerostris extrusa</name>
    <name type="common">Bark spider</name>
    <name type="synonym">Caerostris bankana</name>
    <dbReference type="NCBI Taxonomy" id="172846"/>
    <lineage>
        <taxon>Eukaryota</taxon>
        <taxon>Metazoa</taxon>
        <taxon>Ecdysozoa</taxon>
        <taxon>Arthropoda</taxon>
        <taxon>Chelicerata</taxon>
        <taxon>Arachnida</taxon>
        <taxon>Araneae</taxon>
        <taxon>Araneomorphae</taxon>
        <taxon>Entelegynae</taxon>
        <taxon>Araneoidea</taxon>
        <taxon>Araneidae</taxon>
        <taxon>Caerostris</taxon>
    </lineage>
</organism>
<dbReference type="PANTHER" id="PTHR31786:SF2">
    <property type="entry name" value="FANCONI ANEMIA CORE COMPLEX-ASSOCIATED PROTEIN 24"/>
    <property type="match status" value="1"/>
</dbReference>
<dbReference type="Gene3D" id="3.40.50.10130">
    <property type="match status" value="1"/>
</dbReference>
<dbReference type="CDD" id="cd20076">
    <property type="entry name" value="XPF_nuclease_FAAP24"/>
    <property type="match status" value="1"/>
</dbReference>
<evidence type="ECO:0000259" key="4">
    <source>
        <dbReference type="Pfam" id="PF17949"/>
    </source>
</evidence>
<dbReference type="Pfam" id="PF12826">
    <property type="entry name" value="HHH_2"/>
    <property type="match status" value="1"/>
</dbReference>
<dbReference type="PANTHER" id="PTHR31786">
    <property type="entry name" value="FANCONI ANEMIA CORE COMPLEX-ASSOCIATED PROTEIN 24"/>
    <property type="match status" value="1"/>
</dbReference>
<dbReference type="InterPro" id="IPR010994">
    <property type="entry name" value="RuvA_2-like"/>
</dbReference>
<proteinExistence type="predicted"/>
<feature type="domain" description="DisA/LigA helix-hairpin-helix motif" evidence="3">
    <location>
        <begin position="172"/>
        <end position="220"/>
    </location>
</feature>
<keyword evidence="1" id="KW-0227">DNA damage</keyword>
<evidence type="ECO:0000256" key="1">
    <source>
        <dbReference type="ARBA" id="ARBA00022763"/>
    </source>
</evidence>
<dbReference type="InterPro" id="IPR040646">
    <property type="entry name" value="PND"/>
</dbReference>
<dbReference type="AlphaFoldDB" id="A0AAV4SYN7"/>
<reference evidence="5 6" key="1">
    <citation type="submission" date="2021-06" db="EMBL/GenBank/DDBJ databases">
        <title>Caerostris extrusa draft genome.</title>
        <authorList>
            <person name="Kono N."/>
            <person name="Arakawa K."/>
        </authorList>
    </citation>
    <scope>NUCLEOTIDE SEQUENCE [LARGE SCALE GENOMIC DNA]</scope>
</reference>
<feature type="domain" description="Fanconi anemia core complex-associated protein 24 pseudonuclease" evidence="4">
    <location>
        <begin position="9"/>
        <end position="143"/>
    </location>
</feature>
<keyword evidence="6" id="KW-1185">Reference proteome</keyword>
<keyword evidence="2" id="KW-0234">DNA repair</keyword>
<gene>
    <name evidence="5" type="primary">FAAP24</name>
    <name evidence="5" type="ORF">CEXT_272241</name>
</gene>
<dbReference type="GO" id="GO:0036297">
    <property type="term" value="P:interstrand cross-link repair"/>
    <property type="evidence" value="ECO:0007669"/>
    <property type="project" value="InterPro"/>
</dbReference>
<evidence type="ECO:0000313" key="6">
    <source>
        <dbReference type="Proteomes" id="UP001054945"/>
    </source>
</evidence>
<dbReference type="Proteomes" id="UP001054945">
    <property type="component" value="Unassembled WGS sequence"/>
</dbReference>
<accession>A0AAV4SYN7</accession>
<dbReference type="Pfam" id="PF17949">
    <property type="entry name" value="PND"/>
    <property type="match status" value="1"/>
</dbReference>
<evidence type="ECO:0000256" key="2">
    <source>
        <dbReference type="ARBA" id="ARBA00023204"/>
    </source>
</evidence>
<name>A0AAV4SYN7_CAEEX</name>
<protein>
    <submittedName>
        <fullName evidence="5">Fanconi anemia core complex-associated protein 24</fullName>
    </submittedName>
</protein>
<dbReference type="Gene3D" id="1.10.150.20">
    <property type="entry name" value="5' to 3' exonuclease, C-terminal subdomain"/>
    <property type="match status" value="1"/>
</dbReference>
<dbReference type="EMBL" id="BPLR01010314">
    <property type="protein sequence ID" value="GIY38512.1"/>
    <property type="molecule type" value="Genomic_DNA"/>
</dbReference>
<dbReference type="InterPro" id="IPR041663">
    <property type="entry name" value="DisA/LigA_HHH"/>
</dbReference>
<comment type="caution">
    <text evidence="5">The sequence shown here is derived from an EMBL/GenBank/DDBJ whole genome shotgun (WGS) entry which is preliminary data.</text>
</comment>
<evidence type="ECO:0000259" key="3">
    <source>
        <dbReference type="Pfam" id="PF12826"/>
    </source>
</evidence>
<dbReference type="SUPFAM" id="SSF47781">
    <property type="entry name" value="RuvA domain 2-like"/>
    <property type="match status" value="1"/>
</dbReference>
<sequence length="222" mass="25203">MAETIFRPQVPPGQIYVNDKWTNSDIYTHLNRRLRVLVVDSMDFVDFYPTTEFAVLFITEADLVAGTNYRRNLAKLKNYLRSVQMRACEEQANYERSAVIVEKTSISNQYFNDLQKFAVLELGLGIIPVSGCEECGQALIAMVRMGCEDKSNPFMFRSRAPPMETYLLKTLLTIPSLGETKAQALLLRFKSLINICNASLEDLTKTVGVNSAQQVYNFFHSC</sequence>